<protein>
    <submittedName>
        <fullName evidence="1">MDM2-binding</fullName>
    </submittedName>
</protein>
<accession>A0A8S5LAQ8</accession>
<evidence type="ECO:0000313" key="1">
    <source>
        <dbReference type="EMBL" id="DAD67085.1"/>
    </source>
</evidence>
<organism evidence="1">
    <name type="scientific">Podoviridae sp. ctBev14</name>
    <dbReference type="NCBI Taxonomy" id="2823556"/>
    <lineage>
        <taxon>Viruses</taxon>
        <taxon>Duplodnaviria</taxon>
        <taxon>Heunggongvirae</taxon>
        <taxon>Uroviricota</taxon>
        <taxon>Caudoviricetes</taxon>
    </lineage>
</organism>
<sequence length="30" mass="3470">MPLCSLTGTKKKQVKGWSFACFVLWGFYEN</sequence>
<reference evidence="1" key="1">
    <citation type="journal article" date="2021" name="Proc. Natl. Acad. Sci. U.S.A.">
        <title>A Catalog of Tens of Thousands of Viruses from Human Metagenomes Reveals Hidden Associations with Chronic Diseases.</title>
        <authorList>
            <person name="Tisza M.J."/>
            <person name="Buck C.B."/>
        </authorList>
    </citation>
    <scope>NUCLEOTIDE SEQUENCE</scope>
    <source>
        <strain evidence="1">CtBev14</strain>
    </source>
</reference>
<name>A0A8S5LAQ8_9CAUD</name>
<dbReference type="EMBL" id="BK014667">
    <property type="protein sequence ID" value="DAD67085.1"/>
    <property type="molecule type" value="Genomic_DNA"/>
</dbReference>
<proteinExistence type="predicted"/>